<feature type="transmembrane region" description="Helical" evidence="13">
    <location>
        <begin position="153"/>
        <end position="174"/>
    </location>
</feature>
<keyword evidence="15" id="KW-1185">Reference proteome</keyword>
<evidence type="ECO:0000256" key="9">
    <source>
        <dbReference type="ARBA" id="ARBA00022737"/>
    </source>
</evidence>
<evidence type="ECO:0000256" key="10">
    <source>
        <dbReference type="ARBA" id="ARBA00022989"/>
    </source>
</evidence>
<keyword evidence="8 13" id="KW-0812">Transmembrane</keyword>
<dbReference type="InterPro" id="IPR047664">
    <property type="entry name" value="SWEET"/>
</dbReference>
<dbReference type="GO" id="GO:0000139">
    <property type="term" value="C:Golgi membrane"/>
    <property type="evidence" value="ECO:0007669"/>
    <property type="project" value="UniProtKB-SubCell"/>
</dbReference>
<evidence type="ECO:0000256" key="11">
    <source>
        <dbReference type="ARBA" id="ARBA00023034"/>
    </source>
</evidence>
<evidence type="ECO:0000256" key="4">
    <source>
        <dbReference type="ARBA" id="ARBA00021741"/>
    </source>
</evidence>
<feature type="transmembrane region" description="Helical" evidence="13">
    <location>
        <begin position="180"/>
        <end position="202"/>
    </location>
</feature>
<evidence type="ECO:0000256" key="13">
    <source>
        <dbReference type="SAM" id="Phobius"/>
    </source>
</evidence>
<keyword evidence="12 13" id="KW-0472">Membrane</keyword>
<name>A0AAD2D0X5_9STRA</name>
<keyword evidence="5" id="KW-0813">Transport</keyword>
<dbReference type="GO" id="GO:0051119">
    <property type="term" value="F:sugar transmembrane transporter activity"/>
    <property type="evidence" value="ECO:0007669"/>
    <property type="project" value="InterPro"/>
</dbReference>
<keyword evidence="6" id="KW-1003">Cell membrane</keyword>
<accession>A0AAD2D0X5</accession>
<dbReference type="GO" id="GO:0005886">
    <property type="term" value="C:plasma membrane"/>
    <property type="evidence" value="ECO:0007669"/>
    <property type="project" value="UniProtKB-SubCell"/>
</dbReference>
<feature type="transmembrane region" description="Helical" evidence="13">
    <location>
        <begin position="12"/>
        <end position="30"/>
    </location>
</feature>
<dbReference type="Gene3D" id="1.20.1280.290">
    <property type="match status" value="2"/>
</dbReference>
<proteinExistence type="inferred from homology"/>
<keyword evidence="7" id="KW-0762">Sugar transport</keyword>
<gene>
    <name evidence="14" type="ORF">CYCCA115_LOCUS10073</name>
</gene>
<keyword evidence="10 13" id="KW-1133">Transmembrane helix</keyword>
<reference evidence="14" key="1">
    <citation type="submission" date="2023-08" db="EMBL/GenBank/DDBJ databases">
        <authorList>
            <person name="Audoor S."/>
            <person name="Bilcke G."/>
        </authorList>
    </citation>
    <scope>NUCLEOTIDE SEQUENCE</scope>
</reference>
<evidence type="ECO:0000256" key="3">
    <source>
        <dbReference type="ARBA" id="ARBA00007809"/>
    </source>
</evidence>
<dbReference type="Proteomes" id="UP001295423">
    <property type="component" value="Unassembled WGS sequence"/>
</dbReference>
<organism evidence="14 15">
    <name type="scientific">Cylindrotheca closterium</name>
    <dbReference type="NCBI Taxonomy" id="2856"/>
    <lineage>
        <taxon>Eukaryota</taxon>
        <taxon>Sar</taxon>
        <taxon>Stramenopiles</taxon>
        <taxon>Ochrophyta</taxon>
        <taxon>Bacillariophyta</taxon>
        <taxon>Bacillariophyceae</taxon>
        <taxon>Bacillariophycidae</taxon>
        <taxon>Bacillariales</taxon>
        <taxon>Bacillariaceae</taxon>
        <taxon>Cylindrotheca</taxon>
    </lineage>
</organism>
<evidence type="ECO:0000256" key="12">
    <source>
        <dbReference type="ARBA" id="ARBA00023136"/>
    </source>
</evidence>
<evidence type="ECO:0000256" key="7">
    <source>
        <dbReference type="ARBA" id="ARBA00022597"/>
    </source>
</evidence>
<dbReference type="PANTHER" id="PTHR10791:SF30">
    <property type="entry name" value="SUGAR TRANSPORTER SWEET1"/>
    <property type="match status" value="1"/>
</dbReference>
<evidence type="ECO:0000256" key="6">
    <source>
        <dbReference type="ARBA" id="ARBA00022475"/>
    </source>
</evidence>
<evidence type="ECO:0000313" key="14">
    <source>
        <dbReference type="EMBL" id="CAJ1945931.1"/>
    </source>
</evidence>
<comment type="similarity">
    <text evidence="3">Belongs to the SWEET sugar transporter family.</text>
</comment>
<keyword evidence="11" id="KW-0333">Golgi apparatus</keyword>
<comment type="caution">
    <text evidence="14">The sequence shown here is derived from an EMBL/GenBank/DDBJ whole genome shotgun (WGS) entry which is preliminary data.</text>
</comment>
<dbReference type="AlphaFoldDB" id="A0AAD2D0X5"/>
<evidence type="ECO:0000313" key="15">
    <source>
        <dbReference type="Proteomes" id="UP001295423"/>
    </source>
</evidence>
<evidence type="ECO:0000256" key="5">
    <source>
        <dbReference type="ARBA" id="ARBA00022448"/>
    </source>
</evidence>
<feature type="transmembrane region" description="Helical" evidence="13">
    <location>
        <begin position="241"/>
        <end position="262"/>
    </location>
</feature>
<evidence type="ECO:0000256" key="1">
    <source>
        <dbReference type="ARBA" id="ARBA00004651"/>
    </source>
</evidence>
<dbReference type="InterPro" id="IPR004316">
    <property type="entry name" value="SWEET_rpt"/>
</dbReference>
<feature type="transmembrane region" description="Helical" evidence="13">
    <location>
        <begin position="214"/>
        <end position="235"/>
    </location>
</feature>
<evidence type="ECO:0000256" key="8">
    <source>
        <dbReference type="ARBA" id="ARBA00022692"/>
    </source>
</evidence>
<comment type="subcellular location">
    <subcellularLocation>
        <location evidence="1">Cell membrane</location>
        <topology evidence="1">Multi-pass membrane protein</topology>
    </subcellularLocation>
    <subcellularLocation>
        <location evidence="2">Golgi apparatus membrane</location>
        <topology evidence="2">Multi-pass membrane protein</topology>
    </subcellularLocation>
</comment>
<dbReference type="Pfam" id="PF03083">
    <property type="entry name" value="MtN3_slv"/>
    <property type="match status" value="2"/>
</dbReference>
<sequence length="314" mass="33789">MALSTKEIILEYVCPAMGALIGNIMFAAPVRDLKAAIDKGDLGTLNPTPWGFMLGNCMGWLLYGVLLQNVWVFVGNGPGLLVSIWLNLGAIKLLYKGHHAKENRDATIAFLDKEQPRGGSSLDYPKAEAQDWATILLKVSSQSTPAPTRHENIAMFMCTLWVIVGTVLAFVDAMDLDSKALMVGIVTNCILIFFYGAPLSTIFQVLKEKHTASIHIPTMILNTLNGIFWFAYGIAISDYFIAGPNGLGCAFGAIQIFLCMTLPRGPRSAAAQSATILPTVPAETPKIEQAEASSSTLINSYPLDMEDGTVAASA</sequence>
<evidence type="ECO:0000256" key="2">
    <source>
        <dbReference type="ARBA" id="ARBA00004653"/>
    </source>
</evidence>
<dbReference type="EMBL" id="CAKOGP040001557">
    <property type="protein sequence ID" value="CAJ1945931.1"/>
    <property type="molecule type" value="Genomic_DNA"/>
</dbReference>
<dbReference type="FunFam" id="1.20.1280.290:FF:000004">
    <property type="entry name" value="Sugar transporter SWEET"/>
    <property type="match status" value="1"/>
</dbReference>
<dbReference type="PANTHER" id="PTHR10791">
    <property type="entry name" value="RAG1-ACTIVATING PROTEIN 1"/>
    <property type="match status" value="1"/>
</dbReference>
<keyword evidence="9" id="KW-0677">Repeat</keyword>
<protein>
    <recommendedName>
        <fullName evidence="4">Sugar transporter SWEET1</fullName>
    </recommendedName>
</protein>
<feature type="transmembrane region" description="Helical" evidence="13">
    <location>
        <begin position="77"/>
        <end position="95"/>
    </location>
</feature>